<dbReference type="InterPro" id="IPR002988">
    <property type="entry name" value="GA_module"/>
</dbReference>
<sequence>MGELLQKQAEANAAKNGLDYENATDAFKKALDDQIGKNAEFINDVTNDEAFYNLDNLELINAEIDKLKKQTQDAIDNLKNNAKTHLAESKTNAANAIENLEYLNNAQKQALKEQLNNATTIASHEETLDKSVNEVLKEANDINESMKALSDFIKKQIQKGNGSDPLIDLNYVDADSRLKTNFVTSYNKAKQALNKQNGKNLSNDEVKTLLATLKNDFAALNGKTNRQNKVNELQNLVNGAADVKNDEKFQNSSAQKQEQYNNAIANGEKVLKNKDNQTLDQIKGAINTIKDALLKIQNNKEDLKNKINNLPNLNNKEKENFISEINKHQEDDDQIYNIYKDALDKNNKKQELINLINEKENLSEEDKAKLKEHIKNSTYNSAEELNEAKENINNLDASISDLLSDENINLTNEKLDSIINQINNLHLNNNDYLNLVKLLKSLNGINDALAKYQASWVSNKDYNDKKKNLENAIKENLAFVATDPRVVLQNDRLIRHQEIFVKLSKAEIQLVDAILNANKEAFEQNMANLKQVAPEQYVNFAKQIEQDKFFEIVSKKSKVSANEKQQLSQVSSEGVSKVLYSAYKTKVDSLKVGSAAALKWLVIMGGVLLTAAVIIFGIGFAKKRKKGND</sequence>
<feature type="coiled-coil region" evidence="1">
    <location>
        <begin position="57"/>
        <end position="117"/>
    </location>
</feature>
<dbReference type="SMART" id="SM00844">
    <property type="entry name" value="GA"/>
    <property type="match status" value="1"/>
</dbReference>
<dbReference type="SUPFAM" id="SSF46997">
    <property type="entry name" value="Bacterial immunoglobulin/albumin-binding domains"/>
    <property type="match status" value="3"/>
</dbReference>
<accession>A0A6H0V248</accession>
<protein>
    <recommendedName>
        <fullName evidence="3">Extracellular matrix-binding protein ebh GA module domain-containing protein</fullName>
    </recommendedName>
</protein>
<evidence type="ECO:0000256" key="1">
    <source>
        <dbReference type="SAM" id="Coils"/>
    </source>
</evidence>
<reference evidence="4 5" key="1">
    <citation type="submission" date="2019-12" db="EMBL/GenBank/DDBJ databases">
        <title>Sequencing and analysis of the whole genome of Mycoplasma gallinaceum strain Peacock20181011.</title>
        <authorList>
            <person name="Liu X."/>
            <person name="Qin Z."/>
            <person name="Xu H."/>
        </authorList>
    </citation>
    <scope>NUCLEOTIDE SEQUENCE [LARGE SCALE GENOMIC DNA]</scope>
    <source>
        <strain evidence="4 5">Peacock20181011</strain>
    </source>
</reference>
<dbReference type="EMBL" id="CP047225">
    <property type="protein sequence ID" value="QIW62420.1"/>
    <property type="molecule type" value="Genomic_DNA"/>
</dbReference>
<keyword evidence="1" id="KW-0175">Coiled coil</keyword>
<dbReference type="Pfam" id="PF07554">
    <property type="entry name" value="FIVAR"/>
    <property type="match status" value="2"/>
</dbReference>
<feature type="domain" description="Extracellular matrix-binding protein ebh GA module" evidence="3">
    <location>
        <begin position="71"/>
        <end position="140"/>
    </location>
</feature>
<organism evidence="4 5">
    <name type="scientific">Mycoplasmopsis gallinacea</name>
    <dbReference type="NCBI Taxonomy" id="29556"/>
    <lineage>
        <taxon>Bacteria</taxon>
        <taxon>Bacillati</taxon>
        <taxon>Mycoplasmatota</taxon>
        <taxon>Mycoplasmoidales</taxon>
        <taxon>Metamycoplasmataceae</taxon>
        <taxon>Mycoplasmopsis</taxon>
    </lineage>
</organism>
<proteinExistence type="predicted"/>
<dbReference type="InterPro" id="IPR020840">
    <property type="entry name" value="Extracell_matrix-bd_GA"/>
</dbReference>
<dbReference type="Proteomes" id="UP000503310">
    <property type="component" value="Chromosome"/>
</dbReference>
<dbReference type="AlphaFoldDB" id="A0A6H0V248"/>
<evidence type="ECO:0000259" key="3">
    <source>
        <dbReference type="SMART" id="SM00844"/>
    </source>
</evidence>
<gene>
    <name evidence="4" type="ORF">GOQ20_03290</name>
</gene>
<feature type="coiled-coil region" evidence="1">
    <location>
        <begin position="286"/>
        <end position="320"/>
    </location>
</feature>
<dbReference type="InterPro" id="IPR009063">
    <property type="entry name" value="Ig/albumin-bd_sf"/>
</dbReference>
<dbReference type="RefSeq" id="WP_167845382.1">
    <property type="nucleotide sequence ID" value="NZ_CP047225.1"/>
</dbReference>
<feature type="transmembrane region" description="Helical" evidence="2">
    <location>
        <begin position="600"/>
        <end position="621"/>
    </location>
</feature>
<name>A0A6H0V248_9BACT</name>
<feature type="coiled-coil region" evidence="1">
    <location>
        <begin position="345"/>
        <end position="405"/>
    </location>
</feature>
<keyword evidence="2" id="KW-0812">Transmembrane</keyword>
<dbReference type="Pfam" id="PF01468">
    <property type="entry name" value="GA"/>
    <property type="match status" value="2"/>
</dbReference>
<keyword evidence="2" id="KW-1133">Transmembrane helix</keyword>
<evidence type="ECO:0000313" key="5">
    <source>
        <dbReference type="Proteomes" id="UP000503310"/>
    </source>
</evidence>
<evidence type="ECO:0000313" key="4">
    <source>
        <dbReference type="EMBL" id="QIW62420.1"/>
    </source>
</evidence>
<keyword evidence="2" id="KW-0472">Membrane</keyword>
<dbReference type="Gene3D" id="1.20.120.1850">
    <property type="entry name" value="Ebh helix bundles repeating unit (S and A modules)"/>
    <property type="match status" value="3"/>
</dbReference>
<evidence type="ECO:0000256" key="2">
    <source>
        <dbReference type="SAM" id="Phobius"/>
    </source>
</evidence>